<organism evidence="1 2">
    <name type="scientific">Cinchona calisaya</name>
    <dbReference type="NCBI Taxonomy" id="153742"/>
    <lineage>
        <taxon>Eukaryota</taxon>
        <taxon>Viridiplantae</taxon>
        <taxon>Streptophyta</taxon>
        <taxon>Embryophyta</taxon>
        <taxon>Tracheophyta</taxon>
        <taxon>Spermatophyta</taxon>
        <taxon>Magnoliopsida</taxon>
        <taxon>eudicotyledons</taxon>
        <taxon>Gunneridae</taxon>
        <taxon>Pentapetalae</taxon>
        <taxon>asterids</taxon>
        <taxon>lamiids</taxon>
        <taxon>Gentianales</taxon>
        <taxon>Rubiaceae</taxon>
        <taxon>Cinchonoideae</taxon>
        <taxon>Cinchoneae</taxon>
        <taxon>Cinchona</taxon>
    </lineage>
</organism>
<dbReference type="AlphaFoldDB" id="A0ABD3AMD2"/>
<dbReference type="PANTHER" id="PTHR35121:SF2">
    <property type="entry name" value="SWIM-TYPE DOMAIN-CONTAINING PROTEIN"/>
    <property type="match status" value="1"/>
</dbReference>
<evidence type="ECO:0000313" key="2">
    <source>
        <dbReference type="Proteomes" id="UP001630127"/>
    </source>
</evidence>
<accession>A0ABD3AMD2</accession>
<dbReference type="Proteomes" id="UP001630127">
    <property type="component" value="Unassembled WGS sequence"/>
</dbReference>
<comment type="caution">
    <text evidence="1">The sequence shown here is derived from an EMBL/GenBank/DDBJ whole genome shotgun (WGS) entry which is preliminary data.</text>
</comment>
<sequence length="113" mass="11981">MATAGAAGDGIFRGVFDGCISGSDLGIQRRPYHRNCGCALHKSRGHCSHSSKYNNVAYPIRRSWSEGCLALMGSSANNNNNNNLSPSPCNSPALGAVSAETRKSHLVLCKEDD</sequence>
<name>A0ABD3AMD2_9GENT</name>
<dbReference type="EMBL" id="JBJUIK010000003">
    <property type="protein sequence ID" value="KAL3532234.1"/>
    <property type="molecule type" value="Genomic_DNA"/>
</dbReference>
<dbReference type="PANTHER" id="PTHR35121">
    <property type="entry name" value="HOMEODOMAIN PROTEIN 8, PUTATIVE-RELATED"/>
    <property type="match status" value="1"/>
</dbReference>
<proteinExistence type="predicted"/>
<protein>
    <submittedName>
        <fullName evidence="1">Uncharacterized protein</fullName>
    </submittedName>
</protein>
<reference evidence="1 2" key="1">
    <citation type="submission" date="2024-11" db="EMBL/GenBank/DDBJ databases">
        <title>A near-complete genome assembly of Cinchona calisaya.</title>
        <authorList>
            <person name="Lian D.C."/>
            <person name="Zhao X.W."/>
            <person name="Wei L."/>
        </authorList>
    </citation>
    <scope>NUCLEOTIDE SEQUENCE [LARGE SCALE GENOMIC DNA]</scope>
    <source>
        <tissue evidence="1">Nenye</tissue>
    </source>
</reference>
<evidence type="ECO:0000313" key="1">
    <source>
        <dbReference type="EMBL" id="KAL3532234.1"/>
    </source>
</evidence>
<keyword evidence="2" id="KW-1185">Reference proteome</keyword>
<gene>
    <name evidence="1" type="ORF">ACH5RR_005755</name>
</gene>